<dbReference type="EMBL" id="JADEZV010000005">
    <property type="protein sequence ID" value="MBE9391697.1"/>
    <property type="molecule type" value="Genomic_DNA"/>
</dbReference>
<dbReference type="EMBL" id="PNIM01000001">
    <property type="protein sequence ID" value="PMB76126.1"/>
    <property type="molecule type" value="Genomic_DNA"/>
</dbReference>
<evidence type="ECO:0000313" key="3">
    <source>
        <dbReference type="EMBL" id="MBE9391697.1"/>
    </source>
</evidence>
<dbReference type="EMBL" id="DSFH01000062">
    <property type="protein sequence ID" value="HEW64414.1"/>
    <property type="molecule type" value="Genomic_DNA"/>
</dbReference>
<organism evidence="4 5">
    <name type="scientific">Fervidicoccus fontis</name>
    <dbReference type="NCBI Taxonomy" id="683846"/>
    <lineage>
        <taxon>Archaea</taxon>
        <taxon>Thermoproteota</taxon>
        <taxon>Thermoprotei</taxon>
        <taxon>Fervidicoccales</taxon>
        <taxon>Fervidicoccaceae</taxon>
        <taxon>Fervidicoccus</taxon>
    </lineage>
</organism>
<reference evidence="3" key="3">
    <citation type="submission" date="2020-10" db="EMBL/GenBank/DDBJ databases">
        <title>Fervidococcus fontis strain 3639Fd - the first crenarchaeon capable of growth on lipids.</title>
        <authorList>
            <person name="Kochetkova T.V."/>
            <person name="Elcheninov A.G."/>
            <person name="Toschakov S.V."/>
            <person name="Kublanov I.V."/>
        </authorList>
    </citation>
    <scope>NUCLEOTIDE SEQUENCE</scope>
    <source>
        <strain evidence="3">3639Fd</strain>
    </source>
</reference>
<accession>A0A2J6N4G1</accession>
<dbReference type="Proteomes" id="UP000652307">
    <property type="component" value="Unassembled WGS sequence"/>
</dbReference>
<name>A0A2J6N4G1_9CREN</name>
<evidence type="ECO:0000256" key="1">
    <source>
        <dbReference type="ARBA" id="ARBA00022801"/>
    </source>
</evidence>
<protein>
    <submittedName>
        <fullName evidence="2">GTP cyclohydrolase I FolE2</fullName>
    </submittedName>
</protein>
<gene>
    <name evidence="4" type="ORF">C0188_00435</name>
    <name evidence="2" type="ORF">ENO39_05110</name>
    <name evidence="3" type="ORF">IOK49_06415</name>
</gene>
<dbReference type="AlphaFoldDB" id="A0A2J6N4G1"/>
<evidence type="ECO:0000313" key="4">
    <source>
        <dbReference type="EMBL" id="PMB76126.1"/>
    </source>
</evidence>
<dbReference type="Pfam" id="PF02649">
    <property type="entry name" value="GCHY-1"/>
    <property type="match status" value="1"/>
</dbReference>
<reference evidence="2" key="2">
    <citation type="journal article" date="2020" name="mSystems">
        <title>Genome- and Community-Level Interaction Insights into Carbon Utilization and Element Cycling Functions of Hydrothermarchaeota in Hydrothermal Sediment.</title>
        <authorList>
            <person name="Zhou Z."/>
            <person name="Liu Y."/>
            <person name="Xu W."/>
            <person name="Pan J."/>
            <person name="Luo Z.H."/>
            <person name="Li M."/>
        </authorList>
    </citation>
    <scope>NUCLEOTIDE SEQUENCE [LARGE SCALE GENOMIC DNA]</scope>
    <source>
        <strain evidence="2">SpSt-1261</strain>
    </source>
</reference>
<keyword evidence="1 3" id="KW-0378">Hydrolase</keyword>
<dbReference type="InterPro" id="IPR003801">
    <property type="entry name" value="GTP_cyclohydrolase_FolE2/MptA"/>
</dbReference>
<dbReference type="GO" id="GO:0003934">
    <property type="term" value="F:GTP cyclohydrolase I activity"/>
    <property type="evidence" value="ECO:0007669"/>
    <property type="project" value="InterPro"/>
</dbReference>
<dbReference type="RefSeq" id="WP_193804058.1">
    <property type="nucleotide sequence ID" value="NZ_DSFH01000062.1"/>
</dbReference>
<proteinExistence type="predicted"/>
<dbReference type="Gene3D" id="3.10.270.10">
    <property type="entry name" value="Urate Oxidase"/>
    <property type="match status" value="1"/>
</dbReference>
<dbReference type="PANTHER" id="PTHR36445">
    <property type="entry name" value="GTP CYCLOHYDROLASE MPTA"/>
    <property type="match status" value="1"/>
</dbReference>
<dbReference type="Proteomes" id="UP000237153">
    <property type="component" value="Unassembled WGS sequence"/>
</dbReference>
<dbReference type="PANTHER" id="PTHR36445:SF1">
    <property type="entry name" value="GTP CYCLOHYDROLASE MPTA"/>
    <property type="match status" value="1"/>
</dbReference>
<evidence type="ECO:0000313" key="5">
    <source>
        <dbReference type="Proteomes" id="UP000237153"/>
    </source>
</evidence>
<reference evidence="4 5" key="1">
    <citation type="submission" date="2018-01" db="EMBL/GenBank/DDBJ databases">
        <title>Metagenomic assembled genomes from two thermal pools in the Uzon Caldera, Kamchatka, Russia.</title>
        <authorList>
            <person name="Wilkins L."/>
            <person name="Ettinger C."/>
        </authorList>
    </citation>
    <scope>NUCLEOTIDE SEQUENCE [LARGE SCALE GENOMIC DNA]</scope>
    <source>
        <strain evidence="4">ZAV-06</strain>
    </source>
</reference>
<comment type="caution">
    <text evidence="4">The sequence shown here is derived from an EMBL/GenBank/DDBJ whole genome shotgun (WGS) entry which is preliminary data.</text>
</comment>
<evidence type="ECO:0000313" key="2">
    <source>
        <dbReference type="EMBL" id="HEW64414.1"/>
    </source>
</evidence>
<dbReference type="Proteomes" id="UP000886076">
    <property type="component" value="Unassembled WGS sequence"/>
</dbReference>
<sequence length="275" mass="31879">MTKFSPDIHENPPEYKIAINKAGIEGLKKKIKIKIGNSCSEKLCTINLYIDLDKELRGVHLSRLVNSLNQELNSNECFKLNDFLEKTAKRVLNTHFSSSRSEIHVSFEDIIEDTRFVLHASYVREKNGSQEGKVSIELNGITSCPCAKEVFKFYENTEYEKTPTHMQRAELHITLNSKYNLDLLYNEYLLKAISVGKSSFSDILKETLNRDEEYEFIKKTINNPMFAEDVCRKAYFYLKKELPSDIGLKIKVISYESIHPYNVIAEVSDLEEHRY</sequence>